<comment type="caution">
    <text evidence="3">The sequence shown here is derived from an EMBL/GenBank/DDBJ whole genome shotgun (WGS) entry which is preliminary data.</text>
</comment>
<keyword evidence="4" id="KW-1185">Reference proteome</keyword>
<keyword evidence="1" id="KW-0175">Coiled coil</keyword>
<dbReference type="EMBL" id="BKZW01000001">
    <property type="protein sequence ID" value="GER89270.1"/>
    <property type="molecule type" value="Genomic_DNA"/>
</dbReference>
<reference evidence="3 4" key="1">
    <citation type="submission" date="2019-10" db="EMBL/GenBank/DDBJ databases">
        <title>Dictyobacter vulcani sp. nov., within the class Ktedonobacteria, isolated from soil of volcanic Mt. Zao.</title>
        <authorList>
            <person name="Zheng Y."/>
            <person name="Wang C.M."/>
            <person name="Sakai Y."/>
            <person name="Abe K."/>
            <person name="Yokota A."/>
            <person name="Yabe S."/>
        </authorList>
    </citation>
    <scope>NUCLEOTIDE SEQUENCE [LARGE SCALE GENOMIC DNA]</scope>
    <source>
        <strain evidence="3 4">W12</strain>
    </source>
</reference>
<feature type="region of interest" description="Disordered" evidence="2">
    <location>
        <begin position="1"/>
        <end position="24"/>
    </location>
</feature>
<protein>
    <submittedName>
        <fullName evidence="3">Uncharacterized protein</fullName>
    </submittedName>
</protein>
<sequence>MDFDDELSAQEDQTGSDELLSDDNLRLPASANPLVRLHAVRAWLKRKEKETTMDMGTVALVLQELQISTGSAPLRRRAYQELTERLQSQQNAFQSAQERLATYEEAGEMLEDCVNHVTVGERLLVEYYLQIEDLIQTGLEESNQATTPRLEALFEVQNRIERVGVSYEED</sequence>
<evidence type="ECO:0000313" key="3">
    <source>
        <dbReference type="EMBL" id="GER89270.1"/>
    </source>
</evidence>
<dbReference type="AlphaFoldDB" id="A0A5J4KS63"/>
<proteinExistence type="predicted"/>
<feature type="coiled-coil region" evidence="1">
    <location>
        <begin position="79"/>
        <end position="106"/>
    </location>
</feature>
<evidence type="ECO:0000256" key="2">
    <source>
        <dbReference type="SAM" id="MobiDB-lite"/>
    </source>
</evidence>
<name>A0A5J4KS63_9CHLR</name>
<organism evidence="3 4">
    <name type="scientific">Dictyobacter vulcani</name>
    <dbReference type="NCBI Taxonomy" id="2607529"/>
    <lineage>
        <taxon>Bacteria</taxon>
        <taxon>Bacillati</taxon>
        <taxon>Chloroflexota</taxon>
        <taxon>Ktedonobacteria</taxon>
        <taxon>Ktedonobacterales</taxon>
        <taxon>Dictyobacteraceae</taxon>
        <taxon>Dictyobacter</taxon>
    </lineage>
</organism>
<accession>A0A5J4KS63</accession>
<dbReference type="Proteomes" id="UP000326912">
    <property type="component" value="Unassembled WGS sequence"/>
</dbReference>
<gene>
    <name evidence="3" type="ORF">KDW_34320</name>
</gene>
<evidence type="ECO:0000256" key="1">
    <source>
        <dbReference type="SAM" id="Coils"/>
    </source>
</evidence>
<evidence type="ECO:0000313" key="4">
    <source>
        <dbReference type="Proteomes" id="UP000326912"/>
    </source>
</evidence>
<dbReference type="RefSeq" id="WP_151757052.1">
    <property type="nucleotide sequence ID" value="NZ_BKZW01000001.1"/>
</dbReference>